<protein>
    <submittedName>
        <fullName evidence="3">Uncharacterized protein</fullName>
    </submittedName>
</protein>
<dbReference type="KEGG" id="pgri:PgNI_06740"/>
<keyword evidence="2" id="KW-1185">Reference proteome</keyword>
<proteinExistence type="predicted"/>
<feature type="chain" id="PRO_5028185600" evidence="1">
    <location>
        <begin position="21"/>
        <end position="132"/>
    </location>
</feature>
<dbReference type="RefSeq" id="XP_030980909.1">
    <property type="nucleotide sequence ID" value="XM_031126760.1"/>
</dbReference>
<sequence length="132" mass="14029">MKAVIKPALLALTIGSQAFAEQKAVQSKFNGKDGICYLFQAATNVIEVRMETNSPVITLGNIPAAQIFESLTDWTSTVTATTTVTTMTTTIMVPRPTAEVPLTPTTNASGRVKPVVEILSIAFGLSWAVTTL</sequence>
<name>A0A6P8B1J4_PYRGI</name>
<dbReference type="GeneID" id="41961669"/>
<evidence type="ECO:0000313" key="2">
    <source>
        <dbReference type="Proteomes" id="UP000515153"/>
    </source>
</evidence>
<gene>
    <name evidence="3" type="ORF">PgNI_06740</name>
</gene>
<reference evidence="3" key="1">
    <citation type="journal article" date="2019" name="Mol. Biol. Evol.">
        <title>Blast fungal genomes show frequent chromosomal changes, gene gains and losses, and effector gene turnover.</title>
        <authorList>
            <person name="Gomez Luciano L.B."/>
            <person name="Jason Tsai I."/>
            <person name="Chuma I."/>
            <person name="Tosa Y."/>
            <person name="Chen Y.H."/>
            <person name="Li J.Y."/>
            <person name="Li M.Y."/>
            <person name="Jade Lu M.Y."/>
            <person name="Nakayashiki H."/>
            <person name="Li W.H."/>
        </authorList>
    </citation>
    <scope>NUCLEOTIDE SEQUENCE</scope>
    <source>
        <strain evidence="3">NI907</strain>
    </source>
</reference>
<dbReference type="AlphaFoldDB" id="A0A6P8B1J4"/>
<organism evidence="2 3">
    <name type="scientific">Pyricularia grisea</name>
    <name type="common">Crabgrass-specific blast fungus</name>
    <name type="synonym">Magnaporthe grisea</name>
    <dbReference type="NCBI Taxonomy" id="148305"/>
    <lineage>
        <taxon>Eukaryota</taxon>
        <taxon>Fungi</taxon>
        <taxon>Dikarya</taxon>
        <taxon>Ascomycota</taxon>
        <taxon>Pezizomycotina</taxon>
        <taxon>Sordariomycetes</taxon>
        <taxon>Sordariomycetidae</taxon>
        <taxon>Magnaporthales</taxon>
        <taxon>Pyriculariaceae</taxon>
        <taxon>Pyricularia</taxon>
    </lineage>
</organism>
<reference evidence="3" key="3">
    <citation type="submission" date="2025-08" db="UniProtKB">
        <authorList>
            <consortium name="RefSeq"/>
        </authorList>
    </citation>
    <scope>IDENTIFICATION</scope>
    <source>
        <strain evidence="3">NI907</strain>
    </source>
</reference>
<evidence type="ECO:0000256" key="1">
    <source>
        <dbReference type="SAM" id="SignalP"/>
    </source>
</evidence>
<feature type="signal peptide" evidence="1">
    <location>
        <begin position="1"/>
        <end position="20"/>
    </location>
</feature>
<reference evidence="3" key="2">
    <citation type="submission" date="2019-10" db="EMBL/GenBank/DDBJ databases">
        <authorList>
            <consortium name="NCBI Genome Project"/>
        </authorList>
    </citation>
    <scope>NUCLEOTIDE SEQUENCE</scope>
    <source>
        <strain evidence="3">NI907</strain>
    </source>
</reference>
<accession>A0A6P8B1J4</accession>
<dbReference type="Proteomes" id="UP000515153">
    <property type="component" value="Unplaced"/>
</dbReference>
<evidence type="ECO:0000313" key="3">
    <source>
        <dbReference type="RefSeq" id="XP_030980909.1"/>
    </source>
</evidence>
<keyword evidence="1" id="KW-0732">Signal</keyword>